<sequence length="434" mass="49057">MVAVIKTGHSIHRILNYNENKVKQGVAECIGAGNYPVDPDKMSFTMKLNRFLKQMELNEKTKRNSVHISLNFDVSEKHLPKQKLLEIANGYLDKIGFGEQPYLVYQHHDAGHPHIHLVTTNIEADGKRIDLHHLGIRKSEPARKALEKEFGLVQAEAQKKDENYQLKPIVVGKAMYGKSQTKMAIQNILENVLNPYKYTSLPELNAVLNQYNVKAERGTENSKVYQTGGLLYRVLDADGNAAGVPIKASLFYNKPTLKFLEQKFKENATKRTPFKRRIKNAVDKKLLSKKISIPELISALEKQGIHTVLRQNANGILYGITYVDHQTKCVFNGSVLGKAYSAKAIQERCLPERVSGQDLLRHPDPKQTIGLQPQTAAAAETKEVDKEYQSVSILTGKENVLEVLTQAENTSNYLPNQLKKKRKKKKKRNLNNNQ</sequence>
<evidence type="ECO:0000259" key="1">
    <source>
        <dbReference type="Pfam" id="PF03432"/>
    </source>
</evidence>
<keyword evidence="3" id="KW-1185">Reference proteome</keyword>
<dbReference type="STRING" id="1185767.IIF7_00745"/>
<dbReference type="Pfam" id="PF03432">
    <property type="entry name" value="Relaxase"/>
    <property type="match status" value="1"/>
</dbReference>
<proteinExistence type="predicted"/>
<comment type="caution">
    <text evidence="2">The sequence shown here is derived from an EMBL/GenBank/DDBJ whole genome shotgun (WGS) entry which is preliminary data.</text>
</comment>
<accession>A0A1Y1T9L1</accession>
<feature type="domain" description="MobA/VirD2-like nuclease" evidence="1">
    <location>
        <begin position="17"/>
        <end position="152"/>
    </location>
</feature>
<dbReference type="AlphaFoldDB" id="A0A1Y1T9L1"/>
<name>A0A1Y1T9L1_9FLAO</name>
<organism evidence="2 3">
    <name type="scientific">Zunongwangia atlantica 22II14-10F7</name>
    <dbReference type="NCBI Taxonomy" id="1185767"/>
    <lineage>
        <taxon>Bacteria</taxon>
        <taxon>Pseudomonadati</taxon>
        <taxon>Bacteroidota</taxon>
        <taxon>Flavobacteriia</taxon>
        <taxon>Flavobacteriales</taxon>
        <taxon>Flavobacteriaceae</taxon>
        <taxon>Zunongwangia</taxon>
    </lineage>
</organism>
<gene>
    <name evidence="2" type="ORF">IIF7_00745</name>
</gene>
<dbReference type="OrthoDB" id="915634at2"/>
<dbReference type="EMBL" id="ARYN01000001">
    <property type="protein sequence ID" value="ORL47244.1"/>
    <property type="molecule type" value="Genomic_DNA"/>
</dbReference>
<dbReference type="Proteomes" id="UP000192746">
    <property type="component" value="Unassembled WGS sequence"/>
</dbReference>
<dbReference type="InterPro" id="IPR005094">
    <property type="entry name" value="Endonuclease_MobA/VirD2"/>
</dbReference>
<reference evidence="2 3" key="1">
    <citation type="submission" date="2013-04" db="EMBL/GenBank/DDBJ databases">
        <title>Zunongwangia sp. 22II14-10F7 Genome Sequencing.</title>
        <authorList>
            <person name="Lai Q."/>
            <person name="Shao Z."/>
        </authorList>
    </citation>
    <scope>NUCLEOTIDE SEQUENCE [LARGE SCALE GENOMIC DNA]</scope>
    <source>
        <strain evidence="2 3">22II14-10F7</strain>
    </source>
</reference>
<evidence type="ECO:0000313" key="3">
    <source>
        <dbReference type="Proteomes" id="UP000192746"/>
    </source>
</evidence>
<evidence type="ECO:0000313" key="2">
    <source>
        <dbReference type="EMBL" id="ORL47244.1"/>
    </source>
</evidence>
<protein>
    <submittedName>
        <fullName evidence="2">Relaxase/mobilization nuclease</fullName>
    </submittedName>
</protein>
<dbReference type="RefSeq" id="WP_084839785.1">
    <property type="nucleotide sequence ID" value="NZ_ARYN01000001.1"/>
</dbReference>